<evidence type="ECO:0000313" key="2">
    <source>
        <dbReference type="Proteomes" id="UP000269221"/>
    </source>
</evidence>
<dbReference type="STRING" id="333673.A0A3M0JIM8"/>
<dbReference type="Proteomes" id="UP000269221">
    <property type="component" value="Unassembled WGS sequence"/>
</dbReference>
<name>A0A3M0JIM8_HIRRU</name>
<evidence type="ECO:0000313" key="1">
    <source>
        <dbReference type="EMBL" id="RMC00555.1"/>
    </source>
</evidence>
<gene>
    <name evidence="1" type="ORF">DUI87_23171</name>
</gene>
<dbReference type="AlphaFoldDB" id="A0A3M0JIM8"/>
<sequence length="95" mass="10949">MYDQMAEKANGNLACITNSVASRVAEVIVPRYSALVRPHLKCCAQFWVSQCKKDIEELEHVQRKATELVKEHKSDEEWLRELGLFNLEKSLKGRC</sequence>
<dbReference type="OrthoDB" id="276744at2759"/>
<accession>A0A3M0JIM8</accession>
<protein>
    <submittedName>
        <fullName evidence="1">Uncharacterized protein</fullName>
    </submittedName>
</protein>
<comment type="caution">
    <text evidence="1">The sequence shown here is derived from an EMBL/GenBank/DDBJ whole genome shotgun (WGS) entry which is preliminary data.</text>
</comment>
<keyword evidence="2" id="KW-1185">Reference proteome</keyword>
<organism evidence="1 2">
    <name type="scientific">Hirundo rustica rustica</name>
    <dbReference type="NCBI Taxonomy" id="333673"/>
    <lineage>
        <taxon>Eukaryota</taxon>
        <taxon>Metazoa</taxon>
        <taxon>Chordata</taxon>
        <taxon>Craniata</taxon>
        <taxon>Vertebrata</taxon>
        <taxon>Euteleostomi</taxon>
        <taxon>Archelosauria</taxon>
        <taxon>Archosauria</taxon>
        <taxon>Dinosauria</taxon>
        <taxon>Saurischia</taxon>
        <taxon>Theropoda</taxon>
        <taxon>Coelurosauria</taxon>
        <taxon>Aves</taxon>
        <taxon>Neognathae</taxon>
        <taxon>Neoaves</taxon>
        <taxon>Telluraves</taxon>
        <taxon>Australaves</taxon>
        <taxon>Passeriformes</taxon>
        <taxon>Sylvioidea</taxon>
        <taxon>Hirundinidae</taxon>
        <taxon>Hirundo</taxon>
    </lineage>
</organism>
<reference evidence="1 2" key="1">
    <citation type="submission" date="2018-07" db="EMBL/GenBank/DDBJ databases">
        <title>A high quality draft genome assembly of the barn swallow (H. rustica rustica).</title>
        <authorList>
            <person name="Formenti G."/>
            <person name="Chiara M."/>
            <person name="Poveda L."/>
            <person name="Francoijs K.-J."/>
            <person name="Bonisoli-Alquati A."/>
            <person name="Canova L."/>
            <person name="Gianfranceschi L."/>
            <person name="Horner D.S."/>
            <person name="Saino N."/>
        </authorList>
    </citation>
    <scope>NUCLEOTIDE SEQUENCE [LARGE SCALE GENOMIC DNA]</scope>
    <source>
        <strain evidence="1">Chelidonia</strain>
        <tissue evidence="1">Blood</tissue>
    </source>
</reference>
<proteinExistence type="predicted"/>
<dbReference type="PANTHER" id="PTHR33332">
    <property type="entry name" value="REVERSE TRANSCRIPTASE DOMAIN-CONTAINING PROTEIN"/>
    <property type="match status" value="1"/>
</dbReference>
<dbReference type="EMBL" id="QRBI01000144">
    <property type="protein sequence ID" value="RMC00555.1"/>
    <property type="molecule type" value="Genomic_DNA"/>
</dbReference>